<keyword evidence="9" id="KW-0234">DNA repair</keyword>
<feature type="compositionally biased region" description="Basic and acidic residues" evidence="16">
    <location>
        <begin position="97"/>
        <end position="136"/>
    </location>
</feature>
<evidence type="ECO:0000256" key="1">
    <source>
        <dbReference type="ARBA" id="ARBA00004123"/>
    </source>
</evidence>
<evidence type="ECO:0000256" key="9">
    <source>
        <dbReference type="ARBA" id="ARBA00023204"/>
    </source>
</evidence>
<evidence type="ECO:0000256" key="3">
    <source>
        <dbReference type="ARBA" id="ARBA00018561"/>
    </source>
</evidence>
<evidence type="ECO:0000256" key="6">
    <source>
        <dbReference type="ARBA" id="ARBA00023015"/>
    </source>
</evidence>
<dbReference type="SUPFAM" id="SSF46689">
    <property type="entry name" value="Homeodomain-like"/>
    <property type="match status" value="1"/>
</dbReference>
<feature type="region of interest" description="Disordered" evidence="16">
    <location>
        <begin position="72"/>
        <end position="228"/>
    </location>
</feature>
<dbReference type="GO" id="GO:0006281">
    <property type="term" value="P:DNA repair"/>
    <property type="evidence" value="ECO:0007669"/>
    <property type="project" value="UniProtKB-KW"/>
</dbReference>
<dbReference type="CDD" id="cd00167">
    <property type="entry name" value="SANT"/>
    <property type="match status" value="1"/>
</dbReference>
<dbReference type="AlphaFoldDB" id="A0A1G4J7Z2"/>
<gene>
    <name evidence="18" type="ORF">LAME_0D02586G</name>
</gene>
<keyword evidence="6" id="KW-0805">Transcription regulation</keyword>
<evidence type="ECO:0000256" key="2">
    <source>
        <dbReference type="ARBA" id="ARBA00008913"/>
    </source>
</evidence>
<keyword evidence="19" id="KW-1185">Reference proteome</keyword>
<feature type="region of interest" description="Disordered" evidence="16">
    <location>
        <begin position="725"/>
        <end position="761"/>
    </location>
</feature>
<evidence type="ECO:0000256" key="11">
    <source>
        <dbReference type="ARBA" id="ARBA00025178"/>
    </source>
</evidence>
<dbReference type="InterPro" id="IPR014012">
    <property type="entry name" value="HSA_dom"/>
</dbReference>
<feature type="domain" description="Myb-like" evidence="17">
    <location>
        <begin position="601"/>
        <end position="661"/>
    </location>
</feature>
<dbReference type="Pfam" id="PF07529">
    <property type="entry name" value="HSA"/>
    <property type="match status" value="1"/>
</dbReference>
<keyword evidence="5" id="KW-0156">Chromatin regulator</keyword>
<evidence type="ECO:0000256" key="12">
    <source>
        <dbReference type="ARBA" id="ARBA00029670"/>
    </source>
</evidence>
<proteinExistence type="inferred from homology"/>
<comment type="subcellular location">
    <subcellularLocation>
        <location evidence="1">Nucleus</location>
    </subcellularLocation>
</comment>
<protein>
    <recommendedName>
        <fullName evidence="3">Chromatin modification-related protein EAF1</fullName>
    </recommendedName>
    <alternativeName>
        <fullName evidence="14">Chromatin modification-related protein eaf1</fullName>
    </alternativeName>
    <alternativeName>
        <fullName evidence="13 15">ESA1-associated factor 1</fullName>
    </alternativeName>
    <alternativeName>
        <fullName evidence="12">Vacuolar import and degradation protein 21</fullName>
    </alternativeName>
</protein>
<evidence type="ECO:0000256" key="4">
    <source>
        <dbReference type="ARBA" id="ARBA00022763"/>
    </source>
</evidence>
<dbReference type="GO" id="GO:0035267">
    <property type="term" value="C:NuA4 histone acetyltransferase complex"/>
    <property type="evidence" value="ECO:0007669"/>
    <property type="project" value="TreeGrafter"/>
</dbReference>
<name>A0A1G4J7Z2_9SACH</name>
<dbReference type="GO" id="GO:0005634">
    <property type="term" value="C:nucleus"/>
    <property type="evidence" value="ECO:0007669"/>
    <property type="project" value="UniProtKB-SubCell"/>
</dbReference>
<feature type="compositionally biased region" description="Polar residues" evidence="16">
    <location>
        <begin position="421"/>
        <end position="440"/>
    </location>
</feature>
<evidence type="ECO:0000256" key="8">
    <source>
        <dbReference type="ARBA" id="ARBA00023163"/>
    </source>
</evidence>
<evidence type="ECO:0000256" key="10">
    <source>
        <dbReference type="ARBA" id="ARBA00023242"/>
    </source>
</evidence>
<feature type="compositionally biased region" description="Polar residues" evidence="16">
    <location>
        <begin position="194"/>
        <end position="217"/>
    </location>
</feature>
<keyword evidence="4" id="KW-0227">DNA damage</keyword>
<feature type="compositionally biased region" description="Low complexity" evidence="16">
    <location>
        <begin position="807"/>
        <end position="820"/>
    </location>
</feature>
<evidence type="ECO:0000313" key="19">
    <source>
        <dbReference type="Proteomes" id="UP000191144"/>
    </source>
</evidence>
<dbReference type="PANTHER" id="PTHR46459">
    <property type="entry name" value="E1A-BINDING PROTEIN P400-RELATED"/>
    <property type="match status" value="1"/>
</dbReference>
<dbReference type="FunFam" id="1.10.10.60:FF:000484">
    <property type="entry name" value="Chromatin modification-related protein EAF1"/>
    <property type="match status" value="1"/>
</dbReference>
<feature type="compositionally biased region" description="Low complexity" evidence="16">
    <location>
        <begin position="441"/>
        <end position="460"/>
    </location>
</feature>
<dbReference type="GO" id="GO:0003682">
    <property type="term" value="F:chromatin binding"/>
    <property type="evidence" value="ECO:0007669"/>
    <property type="project" value="TreeGrafter"/>
</dbReference>
<dbReference type="Pfam" id="PF13921">
    <property type="entry name" value="Myb_DNA-bind_6"/>
    <property type="match status" value="1"/>
</dbReference>
<evidence type="ECO:0000256" key="16">
    <source>
        <dbReference type="SAM" id="MobiDB-lite"/>
    </source>
</evidence>
<dbReference type="InterPro" id="IPR001005">
    <property type="entry name" value="SANT/Myb"/>
</dbReference>
<evidence type="ECO:0000256" key="14">
    <source>
        <dbReference type="ARBA" id="ARBA00072841"/>
    </source>
</evidence>
<reference evidence="19" key="1">
    <citation type="submission" date="2016-03" db="EMBL/GenBank/DDBJ databases">
        <authorList>
            <person name="Devillers Hugo."/>
        </authorList>
    </citation>
    <scope>NUCLEOTIDE SEQUENCE [LARGE SCALE GENOMIC DNA]</scope>
</reference>
<keyword evidence="8" id="KW-0804">Transcription</keyword>
<comment type="similarity">
    <text evidence="2">Belongs to the EAF1 family.</text>
</comment>
<accession>A0A1G4J7Z2</accession>
<dbReference type="OrthoDB" id="5364245at2759"/>
<dbReference type="SMART" id="SM00717">
    <property type="entry name" value="SANT"/>
    <property type="match status" value="1"/>
</dbReference>
<dbReference type="GO" id="GO:0006325">
    <property type="term" value="P:chromatin organization"/>
    <property type="evidence" value="ECO:0007669"/>
    <property type="project" value="UniProtKB-KW"/>
</dbReference>
<evidence type="ECO:0000256" key="15">
    <source>
        <dbReference type="ARBA" id="ARBA00082479"/>
    </source>
</evidence>
<evidence type="ECO:0000256" key="7">
    <source>
        <dbReference type="ARBA" id="ARBA00023159"/>
    </source>
</evidence>
<feature type="region of interest" description="Disordered" evidence="16">
    <location>
        <begin position="410"/>
        <end position="470"/>
    </location>
</feature>
<dbReference type="InterPro" id="IPR009057">
    <property type="entry name" value="Homeodomain-like_sf"/>
</dbReference>
<dbReference type="PANTHER" id="PTHR46459:SF1">
    <property type="entry name" value="E1A-BINDING PROTEIN P400"/>
    <property type="match status" value="1"/>
</dbReference>
<organism evidence="18 19">
    <name type="scientific">Lachancea meyersii CBS 8951</name>
    <dbReference type="NCBI Taxonomy" id="1266667"/>
    <lineage>
        <taxon>Eukaryota</taxon>
        <taxon>Fungi</taxon>
        <taxon>Dikarya</taxon>
        <taxon>Ascomycota</taxon>
        <taxon>Saccharomycotina</taxon>
        <taxon>Saccharomycetes</taxon>
        <taxon>Saccharomycetales</taxon>
        <taxon>Saccharomycetaceae</taxon>
        <taxon>Lachancea</taxon>
    </lineage>
</organism>
<comment type="function">
    <text evidence="11">Component of the NuA4 histone acetyltransferase complex which is involved in transcriptional activation of selected genes principally by acetylation of nucleosomal histone H4 and H2A. The NuA4 complex is also involved in DNA repair.</text>
</comment>
<keyword evidence="7" id="KW-0010">Activator</keyword>
<keyword evidence="10" id="KW-0539">Nucleus</keyword>
<sequence length="895" mass="103650">MTKFDKKNATDDGTKLEQLIAERNRLIMELYCVSRIQDFLHITNEQELATEIREFLDVHDIRKGYRFDQNKLPRFSQIEPPSDKKPVKSKSSTPVDNSKRDKDSAKPDKEDHKTTSEKDKDATRDLKGKTVRDTQSRGKILQQTPKKEDRITVELEELDVSEATNDNVTSSRKRSREQETPQAIELSRELPEAQQLTPTTKEQEIFNNSKRQQTSSFLRDRDREPRSVNVKRTNHLIRELRQKGPQIKNLFHKGNINAKESVYLIMKDTVPSMIPHAVPLSELKFNSQTLPLIKLIPTAHKVLTSEIMNTALNECRIAVVSSRIEELRRQGLWSLRQPKKFTDPWDKLKDTESHRGHLLKEAKWMYYDFYEHTKYKRAVCLTIAQGVMDFWNYGKVCCVKTDPVNHLEPTQETLQRDEENSQTPQNDQPRTEIVSTQDRYSTSSPEVTEETSSTETIDISELLKRPDPSNDIQSLKLPEIDVNSYVRDKQTRPSPFKLHVSLDEFNHVERKIIDDLNVLSGTSDLEKAHEESFEVLFEPISKATVLLDDDHYLKIVERQIIDEEPSLVPFSKRRGMFYGNRRSHYLRPPIAPSLRYLRYRTPTIWLPQDDQELVRNINTYAYNWGLISAHMSSRPTRSYCSNIERRTPWQCFERFIQLNERFQFIDMKGPRAHHAQVWLIEAHKLQQQQKRRISPLGVGEESIQRGHKRLRWASMFEAMRKCIKKRENAPRPNPTQPRKPLDCKNTSVPTPAEMSQLKAQRDDALRRDIQIRRIAKQKLQAAALTQGLSPNGHARALPRTSPSSGQRRVVNNGVGANRGVSADSNMKITTQTPKQTQGTQYSKSTESQFRGIAIEQQCQQKPPTVRGEVLNNEPSSEKILSPTPQEILQKLQRGK</sequence>
<feature type="region of interest" description="Disordered" evidence="16">
    <location>
        <begin position="785"/>
        <end position="821"/>
    </location>
</feature>
<dbReference type="EMBL" id="LT598482">
    <property type="protein sequence ID" value="SCU85743.1"/>
    <property type="molecule type" value="Genomic_DNA"/>
</dbReference>
<evidence type="ECO:0000256" key="13">
    <source>
        <dbReference type="ARBA" id="ARBA00032084"/>
    </source>
</evidence>
<feature type="region of interest" description="Disordered" evidence="16">
    <location>
        <begin position="859"/>
        <end position="895"/>
    </location>
</feature>
<dbReference type="Proteomes" id="UP000191144">
    <property type="component" value="Chromosome D"/>
</dbReference>
<evidence type="ECO:0000259" key="17">
    <source>
        <dbReference type="SMART" id="SM00717"/>
    </source>
</evidence>
<evidence type="ECO:0000313" key="18">
    <source>
        <dbReference type="EMBL" id="SCU85743.1"/>
    </source>
</evidence>
<evidence type="ECO:0000256" key="5">
    <source>
        <dbReference type="ARBA" id="ARBA00022853"/>
    </source>
</evidence>